<dbReference type="OrthoDB" id="1906820at2759"/>
<dbReference type="GO" id="GO:0003676">
    <property type="term" value="F:nucleic acid binding"/>
    <property type="evidence" value="ECO:0007669"/>
    <property type="project" value="InterPro"/>
</dbReference>
<gene>
    <name evidence="2" type="primary">LOC109001042</name>
</gene>
<dbReference type="Proteomes" id="UP000235220">
    <property type="component" value="Chromosome 5"/>
</dbReference>
<dbReference type="GO" id="GO:0004523">
    <property type="term" value="F:RNA-DNA hybrid ribonuclease activity"/>
    <property type="evidence" value="ECO:0007669"/>
    <property type="project" value="InterPro"/>
</dbReference>
<dbReference type="PANTHER" id="PTHR47074:SF48">
    <property type="entry name" value="POLYNUCLEOTIDYL TRANSFERASE, RIBONUCLEASE H-LIKE SUPERFAMILY PROTEIN"/>
    <property type="match status" value="1"/>
</dbReference>
<dbReference type="InterPro" id="IPR052929">
    <property type="entry name" value="RNase_H-like_EbsB-rel"/>
</dbReference>
<dbReference type="AlphaFoldDB" id="A0A2I4FPY9"/>
<name>A0A2I4FPY9_JUGRE</name>
<proteinExistence type="predicted"/>
<reference evidence="2" key="1">
    <citation type="submission" date="2025-08" db="UniProtKB">
        <authorList>
            <consortium name="RefSeq"/>
        </authorList>
    </citation>
    <scope>IDENTIFICATION</scope>
    <source>
        <tissue evidence="2">Leaves</tissue>
    </source>
</reference>
<dbReference type="PANTHER" id="PTHR47074">
    <property type="entry name" value="BNAC02G40300D PROTEIN"/>
    <property type="match status" value="1"/>
</dbReference>
<organism evidence="1 2">
    <name type="scientific">Juglans regia</name>
    <name type="common">English walnut</name>
    <dbReference type="NCBI Taxonomy" id="51240"/>
    <lineage>
        <taxon>Eukaryota</taxon>
        <taxon>Viridiplantae</taxon>
        <taxon>Streptophyta</taxon>
        <taxon>Embryophyta</taxon>
        <taxon>Tracheophyta</taxon>
        <taxon>Spermatophyta</taxon>
        <taxon>Magnoliopsida</taxon>
        <taxon>eudicotyledons</taxon>
        <taxon>Gunneridae</taxon>
        <taxon>Pentapetalae</taxon>
        <taxon>rosids</taxon>
        <taxon>fabids</taxon>
        <taxon>Fagales</taxon>
        <taxon>Juglandaceae</taxon>
        <taxon>Juglans</taxon>
    </lineage>
</organism>
<accession>A0A2I4FPY9</accession>
<dbReference type="Pfam" id="PF13456">
    <property type="entry name" value="RVT_3"/>
    <property type="match status" value="1"/>
</dbReference>
<keyword evidence="1" id="KW-1185">Reference proteome</keyword>
<evidence type="ECO:0000313" key="2">
    <source>
        <dbReference type="RefSeq" id="XP_018833703.1"/>
    </source>
</evidence>
<dbReference type="GeneID" id="109001042"/>
<dbReference type="InterPro" id="IPR002156">
    <property type="entry name" value="RNaseH_domain"/>
</dbReference>
<dbReference type="KEGG" id="jre:109001042"/>
<sequence length="187" mass="21412">MVEDALCPIYVREVETVGHAIWSCGATSDVWAEGKSLAQKWCCNEEEFCVTWSRMVQQLNQRDIELVAVTMRYIWLRRNKVVFKEQFTGPKRVLSKAMEDIEVYREAQEISCGQRRSSGVMGNREVRWKKPGVDEVKVNWDAAFNLKTMKMGAGIVIRDEEGEVLVSLRMPKGNVCSPIVAEVHALW</sequence>
<dbReference type="RefSeq" id="XP_018833703.1">
    <property type="nucleotide sequence ID" value="XM_018978158.1"/>
</dbReference>
<evidence type="ECO:0000313" key="1">
    <source>
        <dbReference type="Proteomes" id="UP000235220"/>
    </source>
</evidence>
<dbReference type="Gramene" id="Jr05_13370_p1">
    <property type="protein sequence ID" value="cds.Jr05_13370_p1"/>
    <property type="gene ID" value="Jr05_13370"/>
</dbReference>
<protein>
    <submittedName>
        <fullName evidence="2">Uncharacterized protein LOC109001042</fullName>
    </submittedName>
</protein>